<evidence type="ECO:0000256" key="2">
    <source>
        <dbReference type="SAM" id="MobiDB-lite"/>
    </source>
</evidence>
<sequence>MSKFIYNFKGIARAFMPRAFFQASLSSKIARIFKDFDEATLESIAKRVNHYHKINSSFSLPMPNLLASHTSKGEQWKKPRLSLQTPSVGFVGDNSPSSLYSTVYYYDSYEWSRYFRDNLLWAYEFGDVNYYLDTPAITKTRPIESKAKSKADSVKESSKDFGGESIAEGEGESNQNSILLQLEKNRHFCFFKDKIPYADKKDALVFRGACFQEHRNKFLREFFHHPKCDIGDTSGSTHNVEFAKPKISKEAHLEYKFVLSLEGNDVASNLKWVMNSNSLCIMPKPKYESWFMESKLVSGVHYAEINDEYSDIESVIEHYLSHENQAQEIIKNAQNYCAKFQNPRIEEACNLLVLRKYFALSGQIDITREECELFGI</sequence>
<dbReference type="RefSeq" id="WP_023927498.1">
    <property type="nucleotide sequence ID" value="NZ_KI669454.1"/>
</dbReference>
<reference evidence="4 5" key="1">
    <citation type="journal article" date="2014" name="Genome Announc.">
        <title>Draft genome sequences of six enterohepatic helicobacter species isolated from humans and one from rhesus macaques.</title>
        <authorList>
            <person name="Shen Z."/>
            <person name="Sheh A."/>
            <person name="Young S.K."/>
            <person name="Abouelliel A."/>
            <person name="Ward D.V."/>
            <person name="Earl A.M."/>
            <person name="Fox J.G."/>
        </authorList>
    </citation>
    <scope>NUCLEOTIDE SEQUENCE [LARGE SCALE GENOMIC DNA]</scope>
    <source>
        <strain evidence="4 5">MIT 99-5501</strain>
    </source>
</reference>
<accession>V8CAC0</accession>
<dbReference type="PANTHER" id="PTHR12203:SF35">
    <property type="entry name" value="PROTEIN O-GLUCOSYLTRANSFERASE 1"/>
    <property type="match status" value="1"/>
</dbReference>
<dbReference type="EMBL" id="AZJI01000004">
    <property type="protein sequence ID" value="ETD24027.1"/>
    <property type="molecule type" value="Genomic_DNA"/>
</dbReference>
<feature type="compositionally biased region" description="Basic and acidic residues" evidence="2">
    <location>
        <begin position="143"/>
        <end position="162"/>
    </location>
</feature>
<dbReference type="InterPro" id="IPR006598">
    <property type="entry name" value="CAP10"/>
</dbReference>
<dbReference type="PATRIC" id="fig|1357400.3.peg.1065"/>
<dbReference type="AlphaFoldDB" id="V8CAC0"/>
<dbReference type="PANTHER" id="PTHR12203">
    <property type="entry name" value="KDEL LYS-ASP-GLU-LEU CONTAINING - RELATED"/>
    <property type="match status" value="1"/>
</dbReference>
<gene>
    <name evidence="4" type="ORF">HMPREF2086_00774</name>
</gene>
<dbReference type="eggNOG" id="ENOG502Z7XI">
    <property type="taxonomic scope" value="Bacteria"/>
</dbReference>
<organism evidence="4 5">
    <name type="scientific">Helicobacter macacae MIT 99-5501</name>
    <dbReference type="NCBI Taxonomy" id="1357400"/>
    <lineage>
        <taxon>Bacteria</taxon>
        <taxon>Pseudomonadati</taxon>
        <taxon>Campylobacterota</taxon>
        <taxon>Epsilonproteobacteria</taxon>
        <taxon>Campylobacterales</taxon>
        <taxon>Helicobacteraceae</taxon>
        <taxon>Helicobacter</taxon>
    </lineage>
</organism>
<protein>
    <recommendedName>
        <fullName evidence="3">Glycosyl transferase CAP10 domain-containing protein</fullName>
    </recommendedName>
</protein>
<evidence type="ECO:0000259" key="3">
    <source>
        <dbReference type="SMART" id="SM00672"/>
    </source>
</evidence>
<dbReference type="SMART" id="SM00672">
    <property type="entry name" value="CAP10"/>
    <property type="match status" value="1"/>
</dbReference>
<name>V8CAC0_9HELI</name>
<dbReference type="STRING" id="1357400.HMPREF2086_00774"/>
<proteinExistence type="predicted"/>
<evidence type="ECO:0000256" key="1">
    <source>
        <dbReference type="ARBA" id="ARBA00022679"/>
    </source>
</evidence>
<feature type="domain" description="Glycosyl transferase CAP10" evidence="3">
    <location>
        <begin position="124"/>
        <end position="355"/>
    </location>
</feature>
<evidence type="ECO:0000313" key="5">
    <source>
        <dbReference type="Proteomes" id="UP000018731"/>
    </source>
</evidence>
<dbReference type="OrthoDB" id="767964at2"/>
<keyword evidence="1" id="KW-0808">Transferase</keyword>
<dbReference type="InterPro" id="IPR051091">
    <property type="entry name" value="O-Glucosyltr/Glycosyltrsf_90"/>
</dbReference>
<feature type="region of interest" description="Disordered" evidence="2">
    <location>
        <begin position="143"/>
        <end position="172"/>
    </location>
</feature>
<evidence type="ECO:0000313" key="4">
    <source>
        <dbReference type="EMBL" id="ETD24027.1"/>
    </source>
</evidence>
<dbReference type="Proteomes" id="UP000018731">
    <property type="component" value="Unassembled WGS sequence"/>
</dbReference>
<comment type="caution">
    <text evidence="4">The sequence shown here is derived from an EMBL/GenBank/DDBJ whole genome shotgun (WGS) entry which is preliminary data.</text>
</comment>
<dbReference type="GO" id="GO:0016740">
    <property type="term" value="F:transferase activity"/>
    <property type="evidence" value="ECO:0007669"/>
    <property type="project" value="UniProtKB-KW"/>
</dbReference>
<dbReference type="Pfam" id="PF05686">
    <property type="entry name" value="Glyco_transf_90"/>
    <property type="match status" value="1"/>
</dbReference>
<keyword evidence="5" id="KW-1185">Reference proteome</keyword>
<dbReference type="HOGENOM" id="CLU_074321_0_0_7"/>